<sequence length="209" mass="22223">MPLFADGEVGLPLDSALQQATASARRLTALVTDNVHPHRQTRATTPSPSSPPASSTPNVVLRGKAASVGSPASDGTRSTEISFDHYSFKGTIGGGVANLTIETRSPSGATSGPWTLPLVYSGGRHARRVDVLAHVTEVWSDLELEVGNAVCRSAWVAEALRGTVRLTRAQVPRVNFTPLQWTGTTNSSIILSTSSWEKVFVTVTDAFVW</sequence>
<dbReference type="Proteomes" id="UP000053257">
    <property type="component" value="Unassembled WGS sequence"/>
</dbReference>
<evidence type="ECO:0000313" key="2">
    <source>
        <dbReference type="EMBL" id="KIP02926.1"/>
    </source>
</evidence>
<dbReference type="HOGENOM" id="CLU_1315812_0_0_1"/>
<gene>
    <name evidence="2" type="ORF">PHLGIDRAFT_122030</name>
</gene>
<reference evidence="2 3" key="1">
    <citation type="journal article" date="2014" name="PLoS Genet.">
        <title>Analysis of the Phlebiopsis gigantea genome, transcriptome and secretome provides insight into its pioneer colonization strategies of wood.</title>
        <authorList>
            <person name="Hori C."/>
            <person name="Ishida T."/>
            <person name="Igarashi K."/>
            <person name="Samejima M."/>
            <person name="Suzuki H."/>
            <person name="Master E."/>
            <person name="Ferreira P."/>
            <person name="Ruiz-Duenas F.J."/>
            <person name="Held B."/>
            <person name="Canessa P."/>
            <person name="Larrondo L.F."/>
            <person name="Schmoll M."/>
            <person name="Druzhinina I.S."/>
            <person name="Kubicek C.P."/>
            <person name="Gaskell J.A."/>
            <person name="Kersten P."/>
            <person name="St John F."/>
            <person name="Glasner J."/>
            <person name="Sabat G."/>
            <person name="Splinter BonDurant S."/>
            <person name="Syed K."/>
            <person name="Yadav J."/>
            <person name="Mgbeahuruike A.C."/>
            <person name="Kovalchuk A."/>
            <person name="Asiegbu F.O."/>
            <person name="Lackner G."/>
            <person name="Hoffmeister D."/>
            <person name="Rencoret J."/>
            <person name="Gutierrez A."/>
            <person name="Sun H."/>
            <person name="Lindquist E."/>
            <person name="Barry K."/>
            <person name="Riley R."/>
            <person name="Grigoriev I.V."/>
            <person name="Henrissat B."/>
            <person name="Kues U."/>
            <person name="Berka R.M."/>
            <person name="Martinez A.T."/>
            <person name="Covert S.F."/>
            <person name="Blanchette R.A."/>
            <person name="Cullen D."/>
        </authorList>
    </citation>
    <scope>NUCLEOTIDE SEQUENCE [LARGE SCALE GENOMIC DNA]</scope>
    <source>
        <strain evidence="2 3">11061_1 CR5-6</strain>
    </source>
</reference>
<proteinExistence type="predicted"/>
<organism evidence="2 3">
    <name type="scientific">Phlebiopsis gigantea (strain 11061_1 CR5-6)</name>
    <name type="common">White-rot fungus</name>
    <name type="synonym">Peniophora gigantea</name>
    <dbReference type="NCBI Taxonomy" id="745531"/>
    <lineage>
        <taxon>Eukaryota</taxon>
        <taxon>Fungi</taxon>
        <taxon>Dikarya</taxon>
        <taxon>Basidiomycota</taxon>
        <taxon>Agaricomycotina</taxon>
        <taxon>Agaricomycetes</taxon>
        <taxon>Polyporales</taxon>
        <taxon>Phanerochaetaceae</taxon>
        <taxon>Phlebiopsis</taxon>
    </lineage>
</organism>
<protein>
    <submittedName>
        <fullName evidence="2">Uncharacterized protein</fullName>
    </submittedName>
</protein>
<dbReference type="EMBL" id="KN840644">
    <property type="protein sequence ID" value="KIP02926.1"/>
    <property type="molecule type" value="Genomic_DNA"/>
</dbReference>
<feature type="compositionally biased region" description="Low complexity" evidence="1">
    <location>
        <begin position="43"/>
        <end position="57"/>
    </location>
</feature>
<keyword evidence="3" id="KW-1185">Reference proteome</keyword>
<name>A0A0C3RRV9_PHLG1</name>
<dbReference type="AlphaFoldDB" id="A0A0C3RRV9"/>
<evidence type="ECO:0000313" key="3">
    <source>
        <dbReference type="Proteomes" id="UP000053257"/>
    </source>
</evidence>
<evidence type="ECO:0000256" key="1">
    <source>
        <dbReference type="SAM" id="MobiDB-lite"/>
    </source>
</evidence>
<accession>A0A0C3RRV9</accession>
<feature type="region of interest" description="Disordered" evidence="1">
    <location>
        <begin position="31"/>
        <end position="58"/>
    </location>
</feature>